<gene>
    <name evidence="1" type="ORF">PtrM4_067810</name>
</gene>
<sequence length="383" mass="42906">MAPPSACHTLTANSHQLKNTHDGDYPKTTYPKVPKRRRSRGGLVEMRKKYRKGNLVAQSPRCPLLEVFQEYGLLENILSNLSSDDLLALLLSSKSIHGAIVPQSGSLENLLGRLSCSGKGVKIRKKYHKKSCFFDAYNCTEHVTCGATQNGVESKPCVKCKVTTCDECRIHCVYQSIFEKPCEDDELPNFSGFVMLSSSEVPILSPHHLAVDQSEPYWQKPTAGLVAPHHDQGFIDIPCDEDSYGPPECVERLLDVDLGQHNLAGPGSSSVAAPSPVLKSLHKVTERRKRWFCDTCIPSDVEKRREGCQMYTCQCSLRSRFLDRWLCLRCYEAEEATLSTAFPNHTKHCSCGQQSGRETCLWCWGEILRPDIDHNTHAVLHTN</sequence>
<organism evidence="1 2">
    <name type="scientific">Pyrenophora tritici-repentis</name>
    <dbReference type="NCBI Taxonomy" id="45151"/>
    <lineage>
        <taxon>Eukaryota</taxon>
        <taxon>Fungi</taxon>
        <taxon>Dikarya</taxon>
        <taxon>Ascomycota</taxon>
        <taxon>Pezizomycotina</taxon>
        <taxon>Dothideomycetes</taxon>
        <taxon>Pleosporomycetidae</taxon>
        <taxon>Pleosporales</taxon>
        <taxon>Pleosporineae</taxon>
        <taxon>Pleosporaceae</taxon>
        <taxon>Pyrenophora</taxon>
    </lineage>
</organism>
<evidence type="ECO:0000313" key="1">
    <source>
        <dbReference type="EMBL" id="KAF7575157.1"/>
    </source>
</evidence>
<reference evidence="1" key="1">
    <citation type="journal article" date="2018" name="BMC Genomics">
        <title>Comparative genomics of the wheat fungal pathogen Pyrenophora tritici-repentis reveals chromosomal variations and genome plasticity.</title>
        <authorList>
            <person name="Moolhuijzen P."/>
            <person name="See P.T."/>
            <person name="Hane J.K."/>
            <person name="Shi G."/>
            <person name="Liu Z."/>
            <person name="Oliver R.P."/>
            <person name="Moffat C.S."/>
        </authorList>
    </citation>
    <scope>NUCLEOTIDE SEQUENCE [LARGE SCALE GENOMIC DNA]</scope>
    <source>
        <strain evidence="1">M4</strain>
    </source>
</reference>
<protein>
    <submittedName>
        <fullName evidence="1">Uncharacterized protein</fullName>
    </submittedName>
</protein>
<dbReference type="GeneID" id="90955588"/>
<dbReference type="Proteomes" id="UP000245464">
    <property type="component" value="Chromosome 2"/>
</dbReference>
<accession>A0A5M9LGF1</accession>
<proteinExistence type="predicted"/>
<dbReference type="EMBL" id="NQIK02000002">
    <property type="protein sequence ID" value="KAF7575157.1"/>
    <property type="molecule type" value="Genomic_DNA"/>
</dbReference>
<dbReference type="AlphaFoldDB" id="A0A5M9LGF1"/>
<dbReference type="KEGG" id="ptrr:90955588"/>
<name>A0A5M9LGF1_9PLEO</name>
<evidence type="ECO:0000313" key="2">
    <source>
        <dbReference type="Proteomes" id="UP000245464"/>
    </source>
</evidence>
<dbReference type="RefSeq" id="XP_065964423.1">
    <property type="nucleotide sequence ID" value="XM_066105796.1"/>
</dbReference>
<comment type="caution">
    <text evidence="1">The sequence shown here is derived from an EMBL/GenBank/DDBJ whole genome shotgun (WGS) entry which is preliminary data.</text>
</comment>